<dbReference type="RefSeq" id="WP_308158867.1">
    <property type="nucleotide sequence ID" value="NZ_JAGGMS010000001.1"/>
</dbReference>
<dbReference type="SMART" id="SM00421">
    <property type="entry name" value="HTH_LUXR"/>
    <property type="match status" value="1"/>
</dbReference>
<evidence type="ECO:0000256" key="1">
    <source>
        <dbReference type="ARBA" id="ARBA00010641"/>
    </source>
</evidence>
<comment type="caution">
    <text evidence="6">The sequence shown here is derived from an EMBL/GenBank/DDBJ whole genome shotgun (WGS) entry which is preliminary data.</text>
</comment>
<dbReference type="InterPro" id="IPR013325">
    <property type="entry name" value="RNA_pol_sigma_r2"/>
</dbReference>
<evidence type="ECO:0000259" key="5">
    <source>
        <dbReference type="PROSITE" id="PS00622"/>
    </source>
</evidence>
<dbReference type="PROSITE" id="PS00622">
    <property type="entry name" value="HTH_LUXR_1"/>
    <property type="match status" value="1"/>
</dbReference>
<evidence type="ECO:0000313" key="7">
    <source>
        <dbReference type="Proteomes" id="UP000741013"/>
    </source>
</evidence>
<dbReference type="InterPro" id="IPR007627">
    <property type="entry name" value="RNA_pol_sigma70_r2"/>
</dbReference>
<dbReference type="InterPro" id="IPR013249">
    <property type="entry name" value="RNA_pol_sigma70_r4_t2"/>
</dbReference>
<reference evidence="6 7" key="1">
    <citation type="submission" date="2021-03" db="EMBL/GenBank/DDBJ databases">
        <title>Sequencing the genomes of 1000 actinobacteria strains.</title>
        <authorList>
            <person name="Klenk H.-P."/>
        </authorList>
    </citation>
    <scope>NUCLEOTIDE SEQUENCE [LARGE SCALE GENOMIC DNA]</scope>
    <source>
        <strain evidence="6 7">DSM 45510</strain>
    </source>
</reference>
<dbReference type="Pfam" id="PF04542">
    <property type="entry name" value="Sigma70_r2"/>
    <property type="match status" value="1"/>
</dbReference>
<organism evidence="6 7">
    <name type="scientific">Amycolatopsis magusensis</name>
    <dbReference type="NCBI Taxonomy" id="882444"/>
    <lineage>
        <taxon>Bacteria</taxon>
        <taxon>Bacillati</taxon>
        <taxon>Actinomycetota</taxon>
        <taxon>Actinomycetes</taxon>
        <taxon>Pseudonocardiales</taxon>
        <taxon>Pseudonocardiaceae</taxon>
        <taxon>Amycolatopsis</taxon>
    </lineage>
</organism>
<dbReference type="SUPFAM" id="SSF88659">
    <property type="entry name" value="Sigma3 and sigma4 domains of RNA polymerase sigma factors"/>
    <property type="match status" value="1"/>
</dbReference>
<evidence type="ECO:0000256" key="4">
    <source>
        <dbReference type="ARBA" id="ARBA00023163"/>
    </source>
</evidence>
<dbReference type="PANTHER" id="PTHR43133">
    <property type="entry name" value="RNA POLYMERASE ECF-TYPE SIGMA FACTO"/>
    <property type="match status" value="1"/>
</dbReference>
<dbReference type="InterPro" id="IPR039425">
    <property type="entry name" value="RNA_pol_sigma-70-like"/>
</dbReference>
<keyword evidence="2" id="KW-0805">Transcription regulation</keyword>
<dbReference type="Gene3D" id="1.10.1740.10">
    <property type="match status" value="1"/>
</dbReference>
<name>A0ABS4PW61_9PSEU</name>
<evidence type="ECO:0000313" key="6">
    <source>
        <dbReference type="EMBL" id="MBP2183666.1"/>
    </source>
</evidence>
<dbReference type="Proteomes" id="UP000741013">
    <property type="component" value="Unassembled WGS sequence"/>
</dbReference>
<dbReference type="InterPro" id="IPR014284">
    <property type="entry name" value="RNA_pol_sigma-70_dom"/>
</dbReference>
<proteinExistence type="inferred from homology"/>
<dbReference type="InterPro" id="IPR036388">
    <property type="entry name" value="WH-like_DNA-bd_sf"/>
</dbReference>
<protein>
    <submittedName>
        <fullName evidence="6">RNA polymerase sigma-70 factor (ECF subfamily)</fullName>
    </submittedName>
</protein>
<evidence type="ECO:0000256" key="2">
    <source>
        <dbReference type="ARBA" id="ARBA00023015"/>
    </source>
</evidence>
<dbReference type="NCBIfam" id="TIGR02937">
    <property type="entry name" value="sigma70-ECF"/>
    <property type="match status" value="1"/>
</dbReference>
<dbReference type="SUPFAM" id="SSF88946">
    <property type="entry name" value="Sigma2 domain of RNA polymerase sigma factors"/>
    <property type="match status" value="1"/>
</dbReference>
<feature type="domain" description="HTH luxR-type" evidence="5">
    <location>
        <begin position="156"/>
        <end position="183"/>
    </location>
</feature>
<keyword evidence="3" id="KW-0731">Sigma factor</keyword>
<dbReference type="Gene3D" id="1.10.10.10">
    <property type="entry name" value="Winged helix-like DNA-binding domain superfamily/Winged helix DNA-binding domain"/>
    <property type="match status" value="1"/>
</dbReference>
<evidence type="ECO:0000256" key="3">
    <source>
        <dbReference type="ARBA" id="ARBA00023082"/>
    </source>
</evidence>
<keyword evidence="4" id="KW-0804">Transcription</keyword>
<keyword evidence="7" id="KW-1185">Reference proteome</keyword>
<sequence length="202" mass="22114">MRTATNTSPAPRPDSSDPPTDAALLAGTRTDFATVFDRHAAEIYRYCARRIGTDAVDDAVADTFTIAYERRARFDATRSSALPWLYGIATNVLRRYRAAEARHRKLIQHESEASAEPTAERAVSRADADTAIRALAGELDKVPRRQRDVLYLYAAGLSYADIATALEIPIGTVMSRLHRARTRLRAALLAQGITGTTLEGPA</sequence>
<dbReference type="InterPro" id="IPR000792">
    <property type="entry name" value="Tscrpt_reg_LuxR_C"/>
</dbReference>
<dbReference type="Pfam" id="PF08281">
    <property type="entry name" value="Sigma70_r4_2"/>
    <property type="match status" value="1"/>
</dbReference>
<comment type="similarity">
    <text evidence="1">Belongs to the sigma-70 factor family. ECF subfamily.</text>
</comment>
<accession>A0ABS4PW61</accession>
<dbReference type="InterPro" id="IPR013324">
    <property type="entry name" value="RNA_pol_sigma_r3/r4-like"/>
</dbReference>
<dbReference type="EMBL" id="JAGGMS010000001">
    <property type="protein sequence ID" value="MBP2183666.1"/>
    <property type="molecule type" value="Genomic_DNA"/>
</dbReference>
<gene>
    <name evidence="6" type="ORF">JOM49_005192</name>
</gene>
<dbReference type="CDD" id="cd06171">
    <property type="entry name" value="Sigma70_r4"/>
    <property type="match status" value="1"/>
</dbReference>
<dbReference type="PANTHER" id="PTHR43133:SF25">
    <property type="entry name" value="RNA POLYMERASE SIGMA FACTOR RFAY-RELATED"/>
    <property type="match status" value="1"/>
</dbReference>